<accession>A0A813WL33</accession>
<gene>
    <name evidence="2" type="ORF">JXQ802_LOCUS6898</name>
</gene>
<comment type="caution">
    <text evidence="2">The sequence shown here is derived from an EMBL/GenBank/DDBJ whole genome shotgun (WGS) entry which is preliminary data.</text>
</comment>
<keyword evidence="3" id="KW-1185">Reference proteome</keyword>
<dbReference type="AlphaFoldDB" id="A0A813WL33"/>
<feature type="region of interest" description="Disordered" evidence="1">
    <location>
        <begin position="269"/>
        <end position="292"/>
    </location>
</feature>
<reference evidence="2" key="1">
    <citation type="submission" date="2021-02" db="EMBL/GenBank/DDBJ databases">
        <authorList>
            <person name="Nowell W R."/>
        </authorList>
    </citation>
    <scope>NUCLEOTIDE SEQUENCE</scope>
</reference>
<organism evidence="2 3">
    <name type="scientific">Rotaria sordida</name>
    <dbReference type="NCBI Taxonomy" id="392033"/>
    <lineage>
        <taxon>Eukaryota</taxon>
        <taxon>Metazoa</taxon>
        <taxon>Spiralia</taxon>
        <taxon>Gnathifera</taxon>
        <taxon>Rotifera</taxon>
        <taxon>Eurotatoria</taxon>
        <taxon>Bdelloidea</taxon>
        <taxon>Philodinida</taxon>
        <taxon>Philodinidae</taxon>
        <taxon>Rotaria</taxon>
    </lineage>
</organism>
<protein>
    <submittedName>
        <fullName evidence="2">Uncharacterized protein</fullName>
    </submittedName>
</protein>
<sequence length="429" mass="49113">MNNASSSIPINSIGENCRSILRERCRIEQTCHYPISGFATFSQEECSSDKYKPCYTTSTNPICSSYGIENIRVPLLCCKEPTCSNTLSGISPTKSGCDYVCHSSSIDGNRAPMQPILNRETGHVQYLSIPSENCIKMITDEIINNIRYKIGEEEIALLCCCLPSLIRQIMSKTPWLTPNDIIRWLSSDIIKEAMDCFDKNDLNYVNRSDKAKENNMNKDKSKKVNDYISMKSYKDDNHSLSSYKTRINKTSQHFILSPSSSQSFIHLPNNIHKKQNKNNKKPSKIHEKNKIKTGKLSIDLLNSKENNDKKSNKFIPSTDIENKSKKSSIDIEDDNKSISSDSDLSEDSFDSNENFYRKTLQSNSIAKKRENQSSLHYPIEYPGKKYQNARKDVEKCLDFYHKIREYFDDDIAAMLLKCCLCYQHCSTNK</sequence>
<proteinExistence type="predicted"/>
<evidence type="ECO:0000313" key="2">
    <source>
        <dbReference type="EMBL" id="CAF0855205.1"/>
    </source>
</evidence>
<dbReference type="Proteomes" id="UP000663870">
    <property type="component" value="Unassembled WGS sequence"/>
</dbReference>
<evidence type="ECO:0000313" key="3">
    <source>
        <dbReference type="Proteomes" id="UP000663870"/>
    </source>
</evidence>
<evidence type="ECO:0000256" key="1">
    <source>
        <dbReference type="SAM" id="MobiDB-lite"/>
    </source>
</evidence>
<dbReference type="EMBL" id="CAJNOL010000111">
    <property type="protein sequence ID" value="CAF0855205.1"/>
    <property type="molecule type" value="Genomic_DNA"/>
</dbReference>
<name>A0A813WL33_9BILA</name>
<feature type="compositionally biased region" description="Basic residues" evidence="1">
    <location>
        <begin position="271"/>
        <end position="283"/>
    </location>
</feature>
<feature type="region of interest" description="Disordered" evidence="1">
    <location>
        <begin position="325"/>
        <end position="349"/>
    </location>
</feature>